<evidence type="ECO:0000256" key="1">
    <source>
        <dbReference type="ARBA" id="ARBA00022729"/>
    </source>
</evidence>
<protein>
    <submittedName>
        <fullName evidence="4">Prolyl oligopeptidase family protein</fullName>
    </submittedName>
</protein>
<dbReference type="SUPFAM" id="SSF53474">
    <property type="entry name" value="alpha/beta-Hydrolases"/>
    <property type="match status" value="1"/>
</dbReference>
<feature type="chain" id="PRO_5021807188" evidence="2">
    <location>
        <begin position="21"/>
        <end position="680"/>
    </location>
</feature>
<dbReference type="PANTHER" id="PTHR43037:SF1">
    <property type="entry name" value="BLL1128 PROTEIN"/>
    <property type="match status" value="1"/>
</dbReference>
<reference evidence="5" key="1">
    <citation type="submission" date="2019-02" db="EMBL/GenBank/DDBJ databases">
        <title>Deep-cultivation of Planctomycetes and their phenomic and genomic characterization uncovers novel biology.</title>
        <authorList>
            <person name="Wiegand S."/>
            <person name="Jogler M."/>
            <person name="Boedeker C."/>
            <person name="Pinto D."/>
            <person name="Vollmers J."/>
            <person name="Rivas-Marin E."/>
            <person name="Kohn T."/>
            <person name="Peeters S.H."/>
            <person name="Heuer A."/>
            <person name="Rast P."/>
            <person name="Oberbeckmann S."/>
            <person name="Bunk B."/>
            <person name="Jeske O."/>
            <person name="Meyerdierks A."/>
            <person name="Storesund J.E."/>
            <person name="Kallscheuer N."/>
            <person name="Luecker S."/>
            <person name="Lage O.M."/>
            <person name="Pohl T."/>
            <person name="Merkel B.J."/>
            <person name="Hornburger P."/>
            <person name="Mueller R.-W."/>
            <person name="Bruemmer F."/>
            <person name="Labrenz M."/>
            <person name="Spormann A.M."/>
            <person name="Op den Camp H."/>
            <person name="Overmann J."/>
            <person name="Amann R."/>
            <person name="Jetten M.S.M."/>
            <person name="Mascher T."/>
            <person name="Medema M.H."/>
            <person name="Devos D.P."/>
            <person name="Kaster A.-K."/>
            <person name="Ovreas L."/>
            <person name="Rohde M."/>
            <person name="Galperin M.Y."/>
            <person name="Jogler C."/>
        </authorList>
    </citation>
    <scope>NUCLEOTIDE SEQUENCE [LARGE SCALE GENOMIC DNA]</scope>
    <source>
        <strain evidence="5">Pan97</strain>
    </source>
</reference>
<gene>
    <name evidence="4" type="ORF">Pan97_33400</name>
</gene>
<dbReference type="RefSeq" id="WP_144974306.1">
    <property type="nucleotide sequence ID" value="NZ_CP036289.1"/>
</dbReference>
<dbReference type="Proteomes" id="UP000318626">
    <property type="component" value="Chromosome"/>
</dbReference>
<dbReference type="OrthoDB" id="236649at2"/>
<evidence type="ECO:0000313" key="5">
    <source>
        <dbReference type="Proteomes" id="UP000318626"/>
    </source>
</evidence>
<name>A0A518CAP3_9BACT</name>
<dbReference type="InterPro" id="IPR050955">
    <property type="entry name" value="Plant_Biomass_Hydrol_Est"/>
</dbReference>
<dbReference type="EMBL" id="CP036289">
    <property type="protein sequence ID" value="QDU76293.1"/>
    <property type="molecule type" value="Genomic_DNA"/>
</dbReference>
<dbReference type="GO" id="GO:0008236">
    <property type="term" value="F:serine-type peptidase activity"/>
    <property type="evidence" value="ECO:0007669"/>
    <property type="project" value="InterPro"/>
</dbReference>
<proteinExistence type="predicted"/>
<accession>A0A518CAP3</accession>
<dbReference type="PANTHER" id="PTHR43037">
    <property type="entry name" value="UNNAMED PRODUCT-RELATED"/>
    <property type="match status" value="1"/>
</dbReference>
<dbReference type="KEGG" id="bvo:Pan97_33400"/>
<evidence type="ECO:0000313" key="4">
    <source>
        <dbReference type="EMBL" id="QDU76293.1"/>
    </source>
</evidence>
<dbReference type="AlphaFoldDB" id="A0A518CAP3"/>
<dbReference type="Gene3D" id="3.40.50.1820">
    <property type="entry name" value="alpha/beta hydrolase"/>
    <property type="match status" value="1"/>
</dbReference>
<dbReference type="InterPro" id="IPR001375">
    <property type="entry name" value="Peptidase_S9_cat"/>
</dbReference>
<dbReference type="InterPro" id="IPR029058">
    <property type="entry name" value="AB_hydrolase_fold"/>
</dbReference>
<dbReference type="Pfam" id="PF00326">
    <property type="entry name" value="Peptidase_S9"/>
    <property type="match status" value="1"/>
</dbReference>
<dbReference type="GO" id="GO:0006508">
    <property type="term" value="P:proteolysis"/>
    <property type="evidence" value="ECO:0007669"/>
    <property type="project" value="InterPro"/>
</dbReference>
<evidence type="ECO:0000259" key="3">
    <source>
        <dbReference type="Pfam" id="PF00326"/>
    </source>
</evidence>
<keyword evidence="1 2" id="KW-0732">Signal</keyword>
<organism evidence="4 5">
    <name type="scientific">Bremerella volcania</name>
    <dbReference type="NCBI Taxonomy" id="2527984"/>
    <lineage>
        <taxon>Bacteria</taxon>
        <taxon>Pseudomonadati</taxon>
        <taxon>Planctomycetota</taxon>
        <taxon>Planctomycetia</taxon>
        <taxon>Pirellulales</taxon>
        <taxon>Pirellulaceae</taxon>
        <taxon>Bremerella</taxon>
    </lineage>
</organism>
<feature type="signal peptide" evidence="2">
    <location>
        <begin position="1"/>
        <end position="20"/>
    </location>
</feature>
<evidence type="ECO:0000256" key="2">
    <source>
        <dbReference type="SAM" id="SignalP"/>
    </source>
</evidence>
<keyword evidence="5" id="KW-1185">Reference proteome</keyword>
<feature type="domain" description="Peptidase S9 prolyl oligopeptidase catalytic" evidence="3">
    <location>
        <begin position="216"/>
        <end position="354"/>
    </location>
</feature>
<sequence length="680" mass="75857" precursor="true">MRNCLLFAAAFFLSATSLWADGPADNVPASVRPIPPEGIEIPAEDAAELSQGLERLDDLIKKLAMRRDAKTPRMLPDVEIFSRAIHQALKYREFFKPADIAAAKQTLTEGLNRAESLMEGKTPWTTQTGLVVRGYRSKIDQTVQPYGLEIPDDYNFDSIDAFRLDIWLHGRGERNTEANFIAERMKKPGQYQPAGTIVLHPFGRYCNAFKFAGEIDVLEGMQHVKDSYRIDDDRVAIRGFSMGGAGCWQMAVHYPDLFFAANPGAGFSETPLFLDVFQKETLEPTWYEKKLWQWYDCPGYAENVFNLPTVAYSGELDIQKQAADVMEAAIAAQGMRLTHIIGPETKHAIHADSKEIISAKLDALAKVGRITTPGEIRFATFTLRYPRMHWVTVAGLQEHWKQASVHAKVDSASNTIVIGTRNVTRLELNFPPGQTLLDVDQPVKVRIASSSDGVQGDYTDLTALQPETDRSWAARLEMTPAGWQLGWSTPTMLAKVPGLQGPIDDAFLDSFVVVSPTGEPWNEAANAWAVGEMNHFVEQWRQQFRGDAIVKADDMLTEADIASSNLILFGDPGSNVVLAKIADKLPIQWTKNEVTVGGKTYKATENAPVLIYPNPLNPAKYVVINSGFTYREYAYLNNARQVPKLPDWAIVEVTTKPDALWPGKIVDADFFDERWQVKSK</sequence>